<gene>
    <name evidence="1" type="ORF">A2937_02155</name>
</gene>
<sequence>MKKYSFIILAVLTLIIIGTAPIFNEVLRTKARSTLKAPSGHTWTEYKNKKLGFVIAYPSDISHPYEARHPAAPNGFTGADTLQFLDDALEPNSLVFLWIAKTKANDAESWFYGSGLAGGKYIATTTTIGGALAVGTREIIPSIAYNQYNLNFVHGGELWSLYIQDWRFLPQEIEYIGQSFRFLHWWERI</sequence>
<proteinExistence type="predicted"/>
<protein>
    <submittedName>
        <fullName evidence="1">Uncharacterized protein</fullName>
    </submittedName>
</protein>
<comment type="caution">
    <text evidence="1">The sequence shown here is derived from an EMBL/GenBank/DDBJ whole genome shotgun (WGS) entry which is preliminary data.</text>
</comment>
<dbReference type="STRING" id="1802727.A2937_02155"/>
<organism evidence="1 2">
    <name type="scientific">Candidatus Yonathbacteria bacterium RIFCSPLOWO2_01_FULL_47_33b</name>
    <dbReference type="NCBI Taxonomy" id="1802727"/>
    <lineage>
        <taxon>Bacteria</taxon>
        <taxon>Candidatus Yonathiibacteriota</taxon>
    </lineage>
</organism>
<accession>A0A1G2SGV5</accession>
<name>A0A1G2SGV5_9BACT</name>
<dbReference type="AlphaFoldDB" id="A0A1G2SGV5"/>
<dbReference type="EMBL" id="MHUW01000002">
    <property type="protein sequence ID" value="OHA84317.1"/>
    <property type="molecule type" value="Genomic_DNA"/>
</dbReference>
<reference evidence="1 2" key="1">
    <citation type="journal article" date="2016" name="Nat. Commun.">
        <title>Thousands of microbial genomes shed light on interconnected biogeochemical processes in an aquifer system.</title>
        <authorList>
            <person name="Anantharaman K."/>
            <person name="Brown C.T."/>
            <person name="Hug L.A."/>
            <person name="Sharon I."/>
            <person name="Castelle C.J."/>
            <person name="Probst A.J."/>
            <person name="Thomas B.C."/>
            <person name="Singh A."/>
            <person name="Wilkins M.J."/>
            <person name="Karaoz U."/>
            <person name="Brodie E.L."/>
            <person name="Williams K.H."/>
            <person name="Hubbard S.S."/>
            <person name="Banfield J.F."/>
        </authorList>
    </citation>
    <scope>NUCLEOTIDE SEQUENCE [LARGE SCALE GENOMIC DNA]</scope>
</reference>
<evidence type="ECO:0000313" key="1">
    <source>
        <dbReference type="EMBL" id="OHA84317.1"/>
    </source>
</evidence>
<evidence type="ECO:0000313" key="2">
    <source>
        <dbReference type="Proteomes" id="UP000177987"/>
    </source>
</evidence>
<dbReference type="Proteomes" id="UP000177987">
    <property type="component" value="Unassembled WGS sequence"/>
</dbReference>